<organism evidence="9 10">
    <name type="scientific">Derxia gummosa DSM 723</name>
    <dbReference type="NCBI Taxonomy" id="1121388"/>
    <lineage>
        <taxon>Bacteria</taxon>
        <taxon>Pseudomonadati</taxon>
        <taxon>Pseudomonadota</taxon>
        <taxon>Betaproteobacteria</taxon>
        <taxon>Burkholderiales</taxon>
        <taxon>Alcaligenaceae</taxon>
        <taxon>Derxia</taxon>
    </lineage>
</organism>
<reference evidence="10" key="4">
    <citation type="submission" date="2025-08" db="UniProtKB">
        <authorList>
            <consortium name="RefSeq"/>
        </authorList>
    </citation>
    <scope>IDENTIFICATION</scope>
</reference>
<feature type="transmembrane region" description="Helical" evidence="7">
    <location>
        <begin position="449"/>
        <end position="468"/>
    </location>
</feature>
<evidence type="ECO:0000256" key="2">
    <source>
        <dbReference type="ARBA" id="ARBA00010992"/>
    </source>
</evidence>
<keyword evidence="5 7" id="KW-1133">Transmembrane helix</keyword>
<comment type="subcellular location">
    <subcellularLocation>
        <location evidence="1">Membrane</location>
        <topology evidence="1">Multi-pass membrane protein</topology>
    </subcellularLocation>
</comment>
<evidence type="ECO:0000259" key="8">
    <source>
        <dbReference type="PROSITE" id="PS50850"/>
    </source>
</evidence>
<keyword evidence="4 7" id="KW-0812">Transmembrane</keyword>
<feature type="transmembrane region" description="Helical" evidence="7">
    <location>
        <begin position="119"/>
        <end position="136"/>
    </location>
</feature>
<keyword evidence="3" id="KW-0813">Transport</keyword>
<dbReference type="OrthoDB" id="9814026at2"/>
<feature type="transmembrane region" description="Helical" evidence="7">
    <location>
        <begin position="177"/>
        <end position="200"/>
    </location>
</feature>
<dbReference type="InterPro" id="IPR005829">
    <property type="entry name" value="Sugar_transporter_CS"/>
</dbReference>
<dbReference type="CDD" id="cd17316">
    <property type="entry name" value="MFS_SV2_like"/>
    <property type="match status" value="1"/>
</dbReference>
<dbReference type="InterPro" id="IPR005828">
    <property type="entry name" value="MFS_sugar_transport-like"/>
</dbReference>
<feature type="transmembrane region" description="Helical" evidence="7">
    <location>
        <begin position="333"/>
        <end position="353"/>
    </location>
</feature>
<evidence type="ECO:0000256" key="1">
    <source>
        <dbReference type="ARBA" id="ARBA00004141"/>
    </source>
</evidence>
<evidence type="ECO:0000256" key="3">
    <source>
        <dbReference type="ARBA" id="ARBA00022448"/>
    </source>
</evidence>
<feature type="transmembrane region" description="Helical" evidence="7">
    <location>
        <begin position="422"/>
        <end position="443"/>
    </location>
</feature>
<accession>A0A8B6X5G1</accession>
<feature type="transmembrane region" description="Helical" evidence="7">
    <location>
        <begin position="383"/>
        <end position="401"/>
    </location>
</feature>
<dbReference type="AlphaFoldDB" id="A0A8B6X5G1"/>
<reference evidence="10" key="3">
    <citation type="journal article" date="2016" name="Nat. Rev. Mol. Cell Biol.">
        <title>Understanding transport by the major facilitator superfamily (MFS): structures pave the way.</title>
        <authorList>
            <person name="Quistgaard E.M."/>
            <person name="Low C."/>
            <person name="Guettou F."/>
            <person name="Nordlund P."/>
        </authorList>
    </citation>
    <scope>NUCLEOTIDE SEQUENCE</scope>
</reference>
<comment type="similarity">
    <text evidence="2">Belongs to the major facilitator superfamily. Sugar transporter (TC 2.A.1.1) family.</text>
</comment>
<feature type="transmembrane region" description="Helical" evidence="7">
    <location>
        <begin position="142"/>
        <end position="165"/>
    </location>
</feature>
<dbReference type="PANTHER" id="PTHR23511">
    <property type="entry name" value="SYNAPTIC VESICLE GLYCOPROTEIN 2"/>
    <property type="match status" value="1"/>
</dbReference>
<dbReference type="PROSITE" id="PS00217">
    <property type="entry name" value="SUGAR_TRANSPORT_2"/>
    <property type="match status" value="1"/>
</dbReference>
<evidence type="ECO:0000313" key="10">
    <source>
        <dbReference type="RefSeq" id="WP_028311725.1"/>
    </source>
</evidence>
<proteinExistence type="inferred from homology"/>
<evidence type="ECO:0000256" key="4">
    <source>
        <dbReference type="ARBA" id="ARBA00022692"/>
    </source>
</evidence>
<dbReference type="Gene3D" id="1.20.1250.20">
    <property type="entry name" value="MFS general substrate transporter like domains"/>
    <property type="match status" value="1"/>
</dbReference>
<feature type="transmembrane region" description="Helical" evidence="7">
    <location>
        <begin position="360"/>
        <end position="377"/>
    </location>
</feature>
<name>A0A8B6X5G1_9BURK</name>
<evidence type="ECO:0000256" key="7">
    <source>
        <dbReference type="SAM" id="Phobius"/>
    </source>
</evidence>
<sequence>MANANLLGLSDAFGANVAVPTDGSVDTGQIAARLDRLPATRSQWRLIVLLGFGMFFEMYDLFFSGYVAPGLVRAGLFAGAGTVSGQPGIASFMAALALGLFVGTCFCGQLADRYGRRAIFTWSLLGYALANLHMVLQTTATGILVCRFLVGIGIGVEIVTLGTYIAELSPRHMRGRAMAAAQAIGFTAMPVVAFISWALIPERILGLEGWRWVVLLGCHGAVFVWFVRRGLPESPRWLASRGRLAEADAVLREMERRTRIDLGGRALPAPGEPVAAPASVEGRFADLWAPPLRRRTLMLIAFHVFQTVGYYGFINWVPTLLVHHGVTVTSGLLYSSLMALAAPLGPLLGLVIADRFERKHVIVAMAATNMACGLLLSQAAAPVLVVSLGIGLTLAGNILSFTYHTYQQELFPTAIRARAVGFVYSFSRLSSIATSFVIAWVLGAAGTPAVFLLISAAMAIVMLAIGLFGPRTRGQSLEALSARAAR</sequence>
<reference evidence="10" key="2">
    <citation type="journal article" date="2015" name="Protein Sci.">
        <title>Energy coupling mechanisms of MFS transporters.</title>
        <authorList>
            <person name="Zhang X.C."/>
            <person name="Zhao Y."/>
            <person name="Heng J."/>
            <person name="Jiang D."/>
        </authorList>
    </citation>
    <scope>NUCLEOTIDE SEQUENCE</scope>
</reference>
<evidence type="ECO:0000313" key="9">
    <source>
        <dbReference type="Proteomes" id="UP000675920"/>
    </source>
</evidence>
<keyword evidence="9" id="KW-1185">Reference proteome</keyword>
<evidence type="ECO:0000256" key="5">
    <source>
        <dbReference type="ARBA" id="ARBA00022989"/>
    </source>
</evidence>
<evidence type="ECO:0000256" key="6">
    <source>
        <dbReference type="ARBA" id="ARBA00023136"/>
    </source>
</evidence>
<dbReference type="PANTHER" id="PTHR23511:SF34">
    <property type="entry name" value="SYNAPTIC VESICLE GLYCOPROTEIN 2"/>
    <property type="match status" value="1"/>
</dbReference>
<dbReference type="SUPFAM" id="SSF103473">
    <property type="entry name" value="MFS general substrate transporter"/>
    <property type="match status" value="1"/>
</dbReference>
<dbReference type="InterPro" id="IPR020846">
    <property type="entry name" value="MFS_dom"/>
</dbReference>
<dbReference type="Pfam" id="PF00083">
    <property type="entry name" value="Sugar_tr"/>
    <property type="match status" value="1"/>
</dbReference>
<feature type="transmembrane region" description="Helical" evidence="7">
    <location>
        <begin position="88"/>
        <end position="107"/>
    </location>
</feature>
<feature type="domain" description="Major facilitator superfamily (MFS) profile" evidence="8">
    <location>
        <begin position="46"/>
        <end position="473"/>
    </location>
</feature>
<dbReference type="Proteomes" id="UP000675920">
    <property type="component" value="Unplaced"/>
</dbReference>
<protein>
    <submittedName>
        <fullName evidence="10">MFS transporter</fullName>
    </submittedName>
</protein>
<feature type="transmembrane region" description="Helical" evidence="7">
    <location>
        <begin position="296"/>
        <end position="313"/>
    </location>
</feature>
<feature type="transmembrane region" description="Helical" evidence="7">
    <location>
        <begin position="212"/>
        <end position="231"/>
    </location>
</feature>
<dbReference type="GO" id="GO:0022857">
    <property type="term" value="F:transmembrane transporter activity"/>
    <property type="evidence" value="ECO:0007669"/>
    <property type="project" value="InterPro"/>
</dbReference>
<feature type="transmembrane region" description="Helical" evidence="7">
    <location>
        <begin position="46"/>
        <end position="68"/>
    </location>
</feature>
<dbReference type="InterPro" id="IPR036259">
    <property type="entry name" value="MFS_trans_sf"/>
</dbReference>
<keyword evidence="6 7" id="KW-0472">Membrane</keyword>
<dbReference type="GO" id="GO:0016020">
    <property type="term" value="C:membrane"/>
    <property type="evidence" value="ECO:0007669"/>
    <property type="project" value="UniProtKB-SubCell"/>
</dbReference>
<dbReference type="RefSeq" id="WP_028311725.1">
    <property type="nucleotide sequence ID" value="NZ_AXWS01000013.1"/>
</dbReference>
<reference evidence="10" key="1">
    <citation type="journal article" date="2015" name="Annu Rev Biophys">
        <title>Structural Biology of the Major Facilitator Superfamily Transporters.</title>
        <authorList>
            <person name="Yan N."/>
        </authorList>
    </citation>
    <scope>NUCLEOTIDE SEQUENCE</scope>
</reference>
<dbReference type="PROSITE" id="PS50850">
    <property type="entry name" value="MFS"/>
    <property type="match status" value="1"/>
</dbReference>